<name>A0A0B6YY02_9EUPU</name>
<evidence type="ECO:0000256" key="1">
    <source>
        <dbReference type="SAM" id="Phobius"/>
    </source>
</evidence>
<organism evidence="2">
    <name type="scientific">Arion vulgaris</name>
    <dbReference type="NCBI Taxonomy" id="1028688"/>
    <lineage>
        <taxon>Eukaryota</taxon>
        <taxon>Metazoa</taxon>
        <taxon>Spiralia</taxon>
        <taxon>Lophotrochozoa</taxon>
        <taxon>Mollusca</taxon>
        <taxon>Gastropoda</taxon>
        <taxon>Heterobranchia</taxon>
        <taxon>Euthyneura</taxon>
        <taxon>Panpulmonata</taxon>
        <taxon>Eupulmonata</taxon>
        <taxon>Stylommatophora</taxon>
        <taxon>Helicina</taxon>
        <taxon>Arionoidea</taxon>
        <taxon>Arionidae</taxon>
        <taxon>Arion</taxon>
    </lineage>
</organism>
<evidence type="ECO:0000313" key="2">
    <source>
        <dbReference type="EMBL" id="CEK60370.1"/>
    </source>
</evidence>
<keyword evidence="1" id="KW-0812">Transmembrane</keyword>
<evidence type="ECO:0008006" key="3">
    <source>
        <dbReference type="Google" id="ProtNLM"/>
    </source>
</evidence>
<reference evidence="2" key="1">
    <citation type="submission" date="2014-12" db="EMBL/GenBank/DDBJ databases">
        <title>Insight into the proteome of Arion vulgaris.</title>
        <authorList>
            <person name="Aradska J."/>
            <person name="Bulat T."/>
            <person name="Smidak R."/>
            <person name="Sarate P."/>
            <person name="Gangsoo J."/>
            <person name="Sialana F."/>
            <person name="Bilban M."/>
            <person name="Lubec G."/>
        </authorList>
    </citation>
    <scope>NUCLEOTIDE SEQUENCE</scope>
    <source>
        <tissue evidence="2">Skin</tissue>
    </source>
</reference>
<dbReference type="AlphaFoldDB" id="A0A0B6YY02"/>
<dbReference type="SUPFAM" id="SSF103481">
    <property type="entry name" value="Multidrug resistance efflux transporter EmrE"/>
    <property type="match status" value="1"/>
</dbReference>
<protein>
    <recommendedName>
        <fullName evidence="3">Sugar phosphate transporter domain-containing protein</fullName>
    </recommendedName>
</protein>
<sequence>NNFFMSPLSSDPTTWAVLILSGFISLTMGWISALQISLTSPLTHNISINAKSVFQTILAVIWSGESRASMWWVGNGLVMTGIATYTANRLRIAQQQNTTYNIELKISEPDQLADSHHLTMTSTVRIK</sequence>
<accession>A0A0B6YY02</accession>
<feature type="non-terminal residue" evidence="2">
    <location>
        <position position="1"/>
    </location>
</feature>
<gene>
    <name evidence="2" type="primary">ORF39193</name>
</gene>
<dbReference type="EMBL" id="HACG01013505">
    <property type="protein sequence ID" value="CEK60370.1"/>
    <property type="molecule type" value="Transcribed_RNA"/>
</dbReference>
<feature type="transmembrane region" description="Helical" evidence="1">
    <location>
        <begin position="15"/>
        <end position="34"/>
    </location>
</feature>
<keyword evidence="1" id="KW-0472">Membrane</keyword>
<dbReference type="InterPro" id="IPR037185">
    <property type="entry name" value="EmrE-like"/>
</dbReference>
<proteinExistence type="predicted"/>
<keyword evidence="1" id="KW-1133">Transmembrane helix</keyword>